<dbReference type="PROSITE" id="PS51857">
    <property type="entry name" value="CSD_2"/>
    <property type="match status" value="1"/>
</dbReference>
<evidence type="ECO:0000256" key="3">
    <source>
        <dbReference type="ARBA" id="ARBA00023015"/>
    </source>
</evidence>
<dbReference type="Proteomes" id="UP000274920">
    <property type="component" value="Unassembled WGS sequence"/>
</dbReference>
<dbReference type="InterPro" id="IPR002059">
    <property type="entry name" value="CSP_DNA-bd"/>
</dbReference>
<sequence length="67" mass="7746">MHGTVKWFSVRKGYGFLTGEDGEDYFVHYSNIVMDGFKILKAGQEVTFQLKEDDGNRSQAVDVKRWL</sequence>
<dbReference type="SUPFAM" id="SSF50249">
    <property type="entry name" value="Nucleic acid-binding proteins"/>
    <property type="match status" value="1"/>
</dbReference>
<dbReference type="InterPro" id="IPR012156">
    <property type="entry name" value="Cold_shock_CspA"/>
</dbReference>
<accession>A0A426DSK5</accession>
<evidence type="ECO:0000256" key="1">
    <source>
        <dbReference type="ARBA" id="ARBA00004496"/>
    </source>
</evidence>
<reference evidence="8" key="1">
    <citation type="submission" date="2018-10" db="EMBL/GenBank/DDBJ databases">
        <title>Schaedlerella arabinophila gen. nov. sp. nov., isolated from the mouse intestinal tract and comparative analysis with the genome of the closely related altered Schaedler flora strain ASF502.</title>
        <authorList>
            <person name="Miyake S."/>
            <person name="Soh M."/>
            <person name="Seedorf H."/>
        </authorList>
    </citation>
    <scope>NUCLEOTIDE SEQUENCE [LARGE SCALE GENOMIC DNA]</scope>
    <source>
        <strain evidence="8">DSM 106076</strain>
    </source>
</reference>
<dbReference type="Pfam" id="PF00313">
    <property type="entry name" value="CSD"/>
    <property type="match status" value="1"/>
</dbReference>
<dbReference type="PRINTS" id="PR00050">
    <property type="entry name" value="COLDSHOCK"/>
</dbReference>
<dbReference type="RefSeq" id="WP_125125842.1">
    <property type="nucleotide sequence ID" value="NZ_CASCYM010000052.1"/>
</dbReference>
<comment type="subcellular location">
    <subcellularLocation>
        <location evidence="1">Cytoplasm</location>
    </subcellularLocation>
</comment>
<keyword evidence="5" id="KW-0010">Activator</keyword>
<dbReference type="SMART" id="SM00357">
    <property type="entry name" value="CSP"/>
    <property type="match status" value="1"/>
</dbReference>
<proteinExistence type="predicted"/>
<protein>
    <submittedName>
        <fullName evidence="8">Cold shock domain-containing protein</fullName>
    </submittedName>
</protein>
<evidence type="ECO:0000256" key="5">
    <source>
        <dbReference type="ARBA" id="ARBA00023159"/>
    </source>
</evidence>
<evidence type="ECO:0000259" key="7">
    <source>
        <dbReference type="PROSITE" id="PS51857"/>
    </source>
</evidence>
<dbReference type="PANTHER" id="PTHR46565:SF20">
    <property type="entry name" value="COLD SHOCK DOMAIN-CONTAINING PROTEIN 4"/>
    <property type="match status" value="1"/>
</dbReference>
<dbReference type="Gene3D" id="2.40.50.140">
    <property type="entry name" value="Nucleic acid-binding proteins"/>
    <property type="match status" value="1"/>
</dbReference>
<keyword evidence="6" id="KW-0804">Transcription</keyword>
<dbReference type="InterPro" id="IPR012340">
    <property type="entry name" value="NA-bd_OB-fold"/>
</dbReference>
<dbReference type="InterPro" id="IPR011129">
    <property type="entry name" value="CSD"/>
</dbReference>
<evidence type="ECO:0000256" key="6">
    <source>
        <dbReference type="ARBA" id="ARBA00023163"/>
    </source>
</evidence>
<comment type="caution">
    <text evidence="8">The sequence shown here is derived from an EMBL/GenBank/DDBJ whole genome shotgun (WGS) entry which is preliminary data.</text>
</comment>
<feature type="domain" description="CSD" evidence="7">
    <location>
        <begin position="1"/>
        <end position="65"/>
    </location>
</feature>
<keyword evidence="9" id="KW-1185">Reference proteome</keyword>
<keyword evidence="4" id="KW-0238">DNA-binding</keyword>
<evidence type="ECO:0000313" key="8">
    <source>
        <dbReference type="EMBL" id="RRK36899.1"/>
    </source>
</evidence>
<evidence type="ECO:0000256" key="4">
    <source>
        <dbReference type="ARBA" id="ARBA00023125"/>
    </source>
</evidence>
<gene>
    <name evidence="8" type="ORF">EBB54_00075</name>
</gene>
<dbReference type="GO" id="GO:0003677">
    <property type="term" value="F:DNA binding"/>
    <property type="evidence" value="ECO:0007669"/>
    <property type="project" value="UniProtKB-KW"/>
</dbReference>
<dbReference type="AlphaFoldDB" id="A0A426DSK5"/>
<name>A0A426DSK5_9FIRM</name>
<dbReference type="CDD" id="cd04458">
    <property type="entry name" value="CSP_CDS"/>
    <property type="match status" value="1"/>
</dbReference>
<keyword evidence="3" id="KW-0805">Transcription regulation</keyword>
<dbReference type="PIRSF" id="PIRSF002599">
    <property type="entry name" value="Cold_shock_A"/>
    <property type="match status" value="1"/>
</dbReference>
<evidence type="ECO:0000256" key="2">
    <source>
        <dbReference type="ARBA" id="ARBA00022490"/>
    </source>
</evidence>
<dbReference type="GO" id="GO:0005737">
    <property type="term" value="C:cytoplasm"/>
    <property type="evidence" value="ECO:0007669"/>
    <property type="project" value="UniProtKB-SubCell"/>
</dbReference>
<keyword evidence="2" id="KW-0963">Cytoplasm</keyword>
<dbReference type="PANTHER" id="PTHR46565">
    <property type="entry name" value="COLD SHOCK DOMAIN PROTEIN 2"/>
    <property type="match status" value="1"/>
</dbReference>
<organism evidence="8 9">
    <name type="scientific">Schaedlerella arabinosiphila</name>
    <dbReference type="NCBI Taxonomy" id="2044587"/>
    <lineage>
        <taxon>Bacteria</taxon>
        <taxon>Bacillati</taxon>
        <taxon>Bacillota</taxon>
        <taxon>Clostridia</taxon>
        <taxon>Lachnospirales</taxon>
        <taxon>Lachnospiraceae</taxon>
        <taxon>Schaedlerella</taxon>
    </lineage>
</organism>
<dbReference type="EMBL" id="RHJS01000001">
    <property type="protein sequence ID" value="RRK36899.1"/>
    <property type="molecule type" value="Genomic_DNA"/>
</dbReference>
<evidence type="ECO:0000313" key="9">
    <source>
        <dbReference type="Proteomes" id="UP000274920"/>
    </source>
</evidence>